<evidence type="ECO:0000259" key="1">
    <source>
        <dbReference type="Pfam" id="PF13020"/>
    </source>
</evidence>
<sequence length="386" mass="46074">MNITNVMNFKKWLKNNGLDDNYSCKWWNIDTSLTSMFKKFKSYNLSELEVIKITGKEINEKGCTIIVKGFNEQLSWSAWSQYLRVLLLFGCIEKPNDFVFNTAIDFGKQWVNNNIVFKFSDKFKNSNNFIEYFCGNMDYLWNCITSFAKSKENIFMIRACYDLLFTLYLFYSLNKETDKKEKANILLIVEEFKKKKTTETKSFEGAANSNRELMPFLNVLFGDKNDEKVTIDEGTIEKTINETIGFLGEYLFSIFLKNFNKLKKFTDISKVRSLKFEEFKWESQIKKTSPYDFRVDNYNLFEVKSSMSKDDKEKFIISDNEFECMKEYKDYYFLCTIKNIDPNVVDLTHSKPNFELFKDLKINFYNFQDFQEKFDMKSRGYWVREL</sequence>
<reference evidence="2 3" key="1">
    <citation type="submission" date="2019-08" db="EMBL/GenBank/DDBJ databases">
        <title>Complete genome sequence of Spiroplasma chinense CCH (DSM 19755).</title>
        <authorList>
            <person name="Shen H.-Y."/>
            <person name="Lin Y.-C."/>
            <person name="Chou L."/>
            <person name="Kuo C.-H."/>
        </authorList>
    </citation>
    <scope>NUCLEOTIDE SEQUENCE [LARGE SCALE GENOMIC DNA]</scope>
    <source>
        <strain evidence="2 3">CCH</strain>
    </source>
</reference>
<name>A0A5B9Y4N8_9MOLU</name>
<dbReference type="RefSeq" id="WP_166508383.1">
    <property type="nucleotide sequence ID" value="NZ_CP043026.1"/>
</dbReference>
<organism evidence="2 3">
    <name type="scientific">Spiroplasma chinense</name>
    <dbReference type="NCBI Taxonomy" id="216932"/>
    <lineage>
        <taxon>Bacteria</taxon>
        <taxon>Bacillati</taxon>
        <taxon>Mycoplasmatota</taxon>
        <taxon>Mollicutes</taxon>
        <taxon>Entomoplasmatales</taxon>
        <taxon>Spiroplasmataceae</taxon>
        <taxon>Spiroplasma</taxon>
    </lineage>
</organism>
<proteinExistence type="predicted"/>
<gene>
    <name evidence="2" type="ORF">SCHIN_v1c08160</name>
</gene>
<dbReference type="Pfam" id="PF13020">
    <property type="entry name" value="NOV_C"/>
    <property type="match status" value="1"/>
</dbReference>
<accession>A0A5B9Y4N8</accession>
<protein>
    <recommendedName>
        <fullName evidence="1">Protein NO VEIN C-terminal domain-containing protein</fullName>
    </recommendedName>
</protein>
<feature type="domain" description="Protein NO VEIN C-terminal" evidence="1">
    <location>
        <begin position="276"/>
        <end position="340"/>
    </location>
</feature>
<evidence type="ECO:0000313" key="3">
    <source>
        <dbReference type="Proteomes" id="UP000323144"/>
    </source>
</evidence>
<keyword evidence="3" id="KW-1185">Reference proteome</keyword>
<dbReference type="EMBL" id="CP043026">
    <property type="protein sequence ID" value="QEH62011.1"/>
    <property type="molecule type" value="Genomic_DNA"/>
</dbReference>
<dbReference type="KEGG" id="schi:SCHIN_v1c08160"/>
<dbReference type="AlphaFoldDB" id="A0A5B9Y4N8"/>
<dbReference type="InterPro" id="IPR024975">
    <property type="entry name" value="NOV_C"/>
</dbReference>
<dbReference type="Proteomes" id="UP000323144">
    <property type="component" value="Chromosome"/>
</dbReference>
<evidence type="ECO:0000313" key="2">
    <source>
        <dbReference type="EMBL" id="QEH62011.1"/>
    </source>
</evidence>